<feature type="transmembrane region" description="Helical" evidence="1">
    <location>
        <begin position="63"/>
        <end position="80"/>
    </location>
</feature>
<reference evidence="2 3" key="1">
    <citation type="submission" date="2021-01" db="EMBL/GenBank/DDBJ databases">
        <title>Complete genome sequence of Erwinia rhapontici MAFF 311153.</title>
        <authorList>
            <person name="Morohoshi T."/>
            <person name="Someya N."/>
        </authorList>
    </citation>
    <scope>NUCLEOTIDE SEQUENCE [LARGE SCALE GENOMIC DNA]</scope>
    <source>
        <strain evidence="2 3">MAFF 311153</strain>
    </source>
</reference>
<keyword evidence="1" id="KW-1133">Transmembrane helix</keyword>
<dbReference type="EMBL" id="AP024329">
    <property type="protein sequence ID" value="BCQ36183.1"/>
    <property type="molecule type" value="Genomic_DNA"/>
</dbReference>
<evidence type="ECO:0000313" key="2">
    <source>
        <dbReference type="EMBL" id="BCQ36183.1"/>
    </source>
</evidence>
<accession>A0ABM7N3Z6</accession>
<sequence length="108" mass="11617">MAELQNPVKNENRPRASWREGATDSLPIVIGYLPVAFAFGLNASRPGFTPTEASVSSSSLTDIFAILPTLVGFGLLSITFNFSRSIVFSMLLSALGYGVTWKLLMMAA</sequence>
<feature type="transmembrane region" description="Helical" evidence="1">
    <location>
        <begin position="86"/>
        <end position="104"/>
    </location>
</feature>
<evidence type="ECO:0000313" key="3">
    <source>
        <dbReference type="Proteomes" id="UP000677515"/>
    </source>
</evidence>
<keyword evidence="3" id="KW-1185">Reference proteome</keyword>
<dbReference type="Proteomes" id="UP000677515">
    <property type="component" value="Chromosome"/>
</dbReference>
<name>A0ABM7N3Z6_ERWRD</name>
<keyword evidence="1" id="KW-0472">Membrane</keyword>
<protein>
    <submittedName>
        <fullName evidence="2">Uncharacterized protein</fullName>
    </submittedName>
</protein>
<proteinExistence type="predicted"/>
<gene>
    <name evidence="2" type="ORF">ERHA53_35260</name>
</gene>
<feature type="transmembrane region" description="Helical" evidence="1">
    <location>
        <begin position="25"/>
        <end position="43"/>
    </location>
</feature>
<organism evidence="2 3">
    <name type="scientific">Erwinia rhapontici</name>
    <name type="common">Pectobacterium rhapontici</name>
    <dbReference type="NCBI Taxonomy" id="55212"/>
    <lineage>
        <taxon>Bacteria</taxon>
        <taxon>Pseudomonadati</taxon>
        <taxon>Pseudomonadota</taxon>
        <taxon>Gammaproteobacteria</taxon>
        <taxon>Enterobacterales</taxon>
        <taxon>Erwiniaceae</taxon>
        <taxon>Erwinia</taxon>
    </lineage>
</organism>
<evidence type="ECO:0000256" key="1">
    <source>
        <dbReference type="SAM" id="Phobius"/>
    </source>
</evidence>
<keyword evidence="1" id="KW-0812">Transmembrane</keyword>